<feature type="domain" description="DUF4142" evidence="2">
    <location>
        <begin position="70"/>
        <end position="203"/>
    </location>
</feature>
<evidence type="ECO:0000313" key="3">
    <source>
        <dbReference type="EMBL" id="SHJ88677.1"/>
    </source>
</evidence>
<dbReference type="EMBL" id="FRAM01000001">
    <property type="protein sequence ID" value="SHJ88677.1"/>
    <property type="molecule type" value="Genomic_DNA"/>
</dbReference>
<organism evidence="3 4">
    <name type="scientific">Epilithonimonas mollis</name>
    <dbReference type="NCBI Taxonomy" id="216903"/>
    <lineage>
        <taxon>Bacteria</taxon>
        <taxon>Pseudomonadati</taxon>
        <taxon>Bacteroidota</taxon>
        <taxon>Flavobacteriia</taxon>
        <taxon>Flavobacteriales</taxon>
        <taxon>Weeksellaceae</taxon>
        <taxon>Chryseobacterium group</taxon>
        <taxon>Epilithonimonas</taxon>
    </lineage>
</organism>
<dbReference type="RefSeq" id="WP_072995685.1">
    <property type="nucleotide sequence ID" value="NZ_FRAM01000001.1"/>
</dbReference>
<dbReference type="InterPro" id="IPR025419">
    <property type="entry name" value="DUF4142"/>
</dbReference>
<evidence type="ECO:0000313" key="4">
    <source>
        <dbReference type="Proteomes" id="UP000184498"/>
    </source>
</evidence>
<keyword evidence="4" id="KW-1185">Reference proteome</keyword>
<reference evidence="4" key="1">
    <citation type="submission" date="2016-11" db="EMBL/GenBank/DDBJ databases">
        <authorList>
            <person name="Varghese N."/>
            <person name="Submissions S."/>
        </authorList>
    </citation>
    <scope>NUCLEOTIDE SEQUENCE [LARGE SCALE GENOMIC DNA]</scope>
    <source>
        <strain evidence="4">DSM 18016</strain>
    </source>
</reference>
<protein>
    <submittedName>
        <fullName evidence="3">Putative membrane protein</fullName>
    </submittedName>
</protein>
<feature type="chain" id="PRO_5013065049" evidence="1">
    <location>
        <begin position="19"/>
        <end position="210"/>
    </location>
</feature>
<dbReference type="PANTHER" id="PTHR38593">
    <property type="entry name" value="BLR2558 PROTEIN"/>
    <property type="match status" value="1"/>
</dbReference>
<dbReference type="Gene3D" id="1.20.1260.10">
    <property type="match status" value="1"/>
</dbReference>
<dbReference type="OrthoDB" id="883203at2"/>
<gene>
    <name evidence="3" type="ORF">SAMN05444371_0060</name>
</gene>
<dbReference type="Pfam" id="PF13628">
    <property type="entry name" value="DUF4142"/>
    <property type="match status" value="1"/>
</dbReference>
<sequence length="210" mass="22051">MKNSVLSLLAAAALMACSKNEKTTFSTDMDSTTMAVPDDSATMNDTAGMPAADSAAAAKAGRTDKDLSMQDKQFADAAAKGGMMEVMMGGLAAANANSTAVKALGAMMVKDHSKANDELKKWAAAVGYTLPAAMDADQQKKYDALKAKKGADFDRAYADLMVTDHKKDISGFKVQAAKGTEVSLKSFASETLPTLEHHLKESEKTKAAVK</sequence>
<dbReference type="PANTHER" id="PTHR38593:SF1">
    <property type="entry name" value="BLR2558 PROTEIN"/>
    <property type="match status" value="1"/>
</dbReference>
<dbReference type="AlphaFoldDB" id="A0A1M6MYW9"/>
<accession>A0A1M6MYW9</accession>
<dbReference type="PROSITE" id="PS51257">
    <property type="entry name" value="PROKAR_LIPOPROTEIN"/>
    <property type="match status" value="1"/>
</dbReference>
<feature type="signal peptide" evidence="1">
    <location>
        <begin position="1"/>
        <end position="18"/>
    </location>
</feature>
<evidence type="ECO:0000259" key="2">
    <source>
        <dbReference type="Pfam" id="PF13628"/>
    </source>
</evidence>
<dbReference type="InterPro" id="IPR012347">
    <property type="entry name" value="Ferritin-like"/>
</dbReference>
<evidence type="ECO:0000256" key="1">
    <source>
        <dbReference type="SAM" id="SignalP"/>
    </source>
</evidence>
<dbReference type="STRING" id="216903.SAMN05444371_0060"/>
<keyword evidence="1" id="KW-0732">Signal</keyword>
<name>A0A1M6MYW9_9FLAO</name>
<proteinExistence type="predicted"/>
<dbReference type="Proteomes" id="UP000184498">
    <property type="component" value="Unassembled WGS sequence"/>
</dbReference>